<dbReference type="AlphaFoldDB" id="A0A5C5X7U4"/>
<dbReference type="InterPro" id="IPR013039">
    <property type="entry name" value="DUF1588"/>
</dbReference>
<reference evidence="7 8" key="1">
    <citation type="submission" date="2019-02" db="EMBL/GenBank/DDBJ databases">
        <title>Deep-cultivation of Planctomycetes and their phenomic and genomic characterization uncovers novel biology.</title>
        <authorList>
            <person name="Wiegand S."/>
            <person name="Jogler M."/>
            <person name="Boedeker C."/>
            <person name="Pinto D."/>
            <person name="Vollmers J."/>
            <person name="Rivas-Marin E."/>
            <person name="Kohn T."/>
            <person name="Peeters S.H."/>
            <person name="Heuer A."/>
            <person name="Rast P."/>
            <person name="Oberbeckmann S."/>
            <person name="Bunk B."/>
            <person name="Jeske O."/>
            <person name="Meyerdierks A."/>
            <person name="Storesund J.E."/>
            <person name="Kallscheuer N."/>
            <person name="Luecker S."/>
            <person name="Lage O.M."/>
            <person name="Pohl T."/>
            <person name="Merkel B.J."/>
            <person name="Hornburger P."/>
            <person name="Mueller R.-W."/>
            <person name="Bruemmer F."/>
            <person name="Labrenz M."/>
            <person name="Spormann A.M."/>
            <person name="Op Den Camp H."/>
            <person name="Overmann J."/>
            <person name="Amann R."/>
            <person name="Jetten M.S.M."/>
            <person name="Mascher T."/>
            <person name="Medema M.H."/>
            <person name="Devos D.P."/>
            <person name="Kaster A.-K."/>
            <person name="Ovreas L."/>
            <person name="Rohde M."/>
            <person name="Galperin M.Y."/>
            <person name="Jogler C."/>
        </authorList>
    </citation>
    <scope>NUCLEOTIDE SEQUENCE [LARGE SCALE GENOMIC DNA]</scope>
    <source>
        <strain evidence="7 8">KOR42</strain>
    </source>
</reference>
<gene>
    <name evidence="7" type="ORF">KOR42_15460</name>
</gene>
<name>A0A5C5X7U4_9PLAN</name>
<proteinExistence type="predicted"/>
<evidence type="ECO:0000313" key="7">
    <source>
        <dbReference type="EMBL" id="TWT58175.1"/>
    </source>
</evidence>
<dbReference type="Pfam" id="PF07624">
    <property type="entry name" value="PSD2"/>
    <property type="match status" value="1"/>
</dbReference>
<dbReference type="InterPro" id="IPR013043">
    <property type="entry name" value="DUF1595"/>
</dbReference>
<dbReference type="Gene3D" id="2.60.120.200">
    <property type="match status" value="1"/>
</dbReference>
<dbReference type="PANTHER" id="PTHR35889">
    <property type="entry name" value="CYCLOINULO-OLIGOSACCHARIDE FRUCTANOTRANSFERASE-RELATED"/>
    <property type="match status" value="1"/>
</dbReference>
<protein>
    <submittedName>
        <fullName evidence="7">Planctomycete cytochrome C</fullName>
    </submittedName>
</protein>
<dbReference type="InterPro" id="IPR013320">
    <property type="entry name" value="ConA-like_dom_sf"/>
</dbReference>
<evidence type="ECO:0000259" key="6">
    <source>
        <dbReference type="Pfam" id="PF07637"/>
    </source>
</evidence>
<dbReference type="Pfam" id="PF07631">
    <property type="entry name" value="PSD4"/>
    <property type="match status" value="1"/>
</dbReference>
<keyword evidence="8" id="KW-1185">Reference proteome</keyword>
<feature type="domain" description="DUF1585" evidence="1">
    <location>
        <begin position="811"/>
        <end position="878"/>
    </location>
</feature>
<dbReference type="Pfam" id="PF07627">
    <property type="entry name" value="PSCyt3"/>
    <property type="match status" value="1"/>
</dbReference>
<feature type="domain" description="DUF1588" evidence="3">
    <location>
        <begin position="693"/>
        <end position="787"/>
    </location>
</feature>
<evidence type="ECO:0000313" key="8">
    <source>
        <dbReference type="Proteomes" id="UP000317243"/>
    </source>
</evidence>
<dbReference type="InterPro" id="IPR013042">
    <property type="entry name" value="DUF1592"/>
</dbReference>
<dbReference type="RefSeq" id="WP_197440949.1">
    <property type="nucleotide sequence ID" value="NZ_SIHI01000001.1"/>
</dbReference>
<comment type="caution">
    <text evidence="7">The sequence shown here is derived from an EMBL/GenBank/DDBJ whole genome shotgun (WGS) entry which is preliminary data.</text>
</comment>
<dbReference type="Pfam" id="PF13385">
    <property type="entry name" value="Laminin_G_3"/>
    <property type="match status" value="1"/>
</dbReference>
<dbReference type="InterPro" id="IPR011429">
    <property type="entry name" value="Cyt_c_Planctomycete-type"/>
</dbReference>
<feature type="domain" description="DUF1595" evidence="6">
    <location>
        <begin position="475"/>
        <end position="535"/>
    </location>
</feature>
<dbReference type="SUPFAM" id="SSF49899">
    <property type="entry name" value="Concanavalin A-like lectins/glucanases"/>
    <property type="match status" value="1"/>
</dbReference>
<feature type="domain" description="DUF1592" evidence="4">
    <location>
        <begin position="547"/>
        <end position="674"/>
    </location>
</feature>
<evidence type="ECO:0000259" key="2">
    <source>
        <dbReference type="Pfam" id="PF07626"/>
    </source>
</evidence>
<evidence type="ECO:0000259" key="5">
    <source>
        <dbReference type="Pfam" id="PF07635"/>
    </source>
</evidence>
<sequence length="888" mass="98551">MRVIHSRTGQLLTCAIIFLGALHGAGIADESSASSPTGEQLRVSHGLELLFDFRPSEDGSIFNRARAVSGVDSEFRIPETVQQRDGSIVFHRPTALIVEGGNKQLARMVRRTNGLTLEAWLRPDNTKQSGPARIFSFSRDSSNRNFTLGQDGDKYDVRMRTTQTSSNGLPSLTSKSGAASTKLTHIVYTRSRSGKARLYVDGVLNVEKEIGGAFTNWDESYRVIIGDEHGGGRQWLGAMHLIALYSRALSAHEVELNFRAGPDASSTTTEPLVEVDERAVFFEEKIAPLLAHHCLECHDAAKNEGGLDLSQKLTALNGGDSGKAIVSQNLHESLIWERVKNDEMPENRPPLSKEEKRLLQEWIEAGAVFSLDVIDPVIYAHSEGESQHWVRRLTQSEYIASVRVATGVDISEVAAQLLPKDYRADGFSNTAYNLTVDLKHVEAYAKLAEEVVSRMDVVPFADQFAKNHLLIDSNMRDFVSRMGKWVLRGPLDKEEIAVYRGITTTVASAGGDFEDAASFVLEAMLQSPRFLYRIENQRGNGRALPVDRYELANRISYTLWGSPPDQKLFDAAESGALFDPQELDRQIDRMLSDPKAISRSQEFVFEWLNLGRLKNLQPNSERFPDWNPALADDMQAETLAFFEEIVWKQKRPLADLLNAQVTFLTPKLARHYGMTHDGEESLSKHDLSKVPERGGLLTQGSILTIGGDSASMVTRGLFVLHDLLRGIVKDPPPCVDTTPIPTREGLTQRGIALERISNHACGGCHQRFEPLAFGLEKFDGLGTFHENDEYGNPLREDGEFLIPGKSESVEYSTSAELMDMLAESERVKESLTWKLVQFSLGRPLTAADAKTVQSIHRTAMSEGGTYQATVHALIKSDLIQLTQTEADQ</sequence>
<dbReference type="PANTHER" id="PTHR35889:SF3">
    <property type="entry name" value="F-BOX DOMAIN-CONTAINING PROTEIN"/>
    <property type="match status" value="1"/>
</dbReference>
<organism evidence="7 8">
    <name type="scientific">Thalassoglobus neptunius</name>
    <dbReference type="NCBI Taxonomy" id="1938619"/>
    <lineage>
        <taxon>Bacteria</taxon>
        <taxon>Pseudomonadati</taxon>
        <taxon>Planctomycetota</taxon>
        <taxon>Planctomycetia</taxon>
        <taxon>Planctomycetales</taxon>
        <taxon>Planctomycetaceae</taxon>
        <taxon>Thalassoglobus</taxon>
    </lineage>
</organism>
<evidence type="ECO:0000259" key="1">
    <source>
        <dbReference type="Pfam" id="PF07624"/>
    </source>
</evidence>
<dbReference type="EMBL" id="SIHI01000001">
    <property type="protein sequence ID" value="TWT58175.1"/>
    <property type="molecule type" value="Genomic_DNA"/>
</dbReference>
<dbReference type="Proteomes" id="UP000317243">
    <property type="component" value="Unassembled WGS sequence"/>
</dbReference>
<dbReference type="Pfam" id="PF07626">
    <property type="entry name" value="PSD3"/>
    <property type="match status" value="1"/>
</dbReference>
<feature type="domain" description="Cytochrome C Planctomycete-type" evidence="5">
    <location>
        <begin position="294"/>
        <end position="345"/>
    </location>
</feature>
<evidence type="ECO:0000259" key="3">
    <source>
        <dbReference type="Pfam" id="PF07627"/>
    </source>
</evidence>
<evidence type="ECO:0000259" key="4">
    <source>
        <dbReference type="Pfam" id="PF07631"/>
    </source>
</evidence>
<accession>A0A5C5X7U4</accession>
<dbReference type="Pfam" id="PF07637">
    <property type="entry name" value="PSD5"/>
    <property type="match status" value="1"/>
</dbReference>
<feature type="domain" description="DUF1587" evidence="2">
    <location>
        <begin position="391"/>
        <end position="455"/>
    </location>
</feature>
<dbReference type="InterPro" id="IPR013036">
    <property type="entry name" value="DUF1587"/>
</dbReference>
<dbReference type="Pfam" id="PF07635">
    <property type="entry name" value="PSCyt1"/>
    <property type="match status" value="1"/>
</dbReference>
<dbReference type="InterPro" id="IPR011478">
    <property type="entry name" value="DUF1585"/>
</dbReference>